<comment type="caution">
    <text evidence="1">The sequence shown here is derived from an EMBL/GenBank/DDBJ whole genome shotgun (WGS) entry which is preliminary data.</text>
</comment>
<keyword evidence="1" id="KW-0808">Transferase</keyword>
<gene>
    <name evidence="1" type="primary">thiL</name>
    <name evidence="1" type="ORF">H2B03_08535</name>
</gene>
<dbReference type="EC" id="2.7.4.16" evidence="1"/>
<proteinExistence type="predicted"/>
<evidence type="ECO:0000313" key="2">
    <source>
        <dbReference type="Proteomes" id="UP000559653"/>
    </source>
</evidence>
<reference evidence="1 2" key="1">
    <citation type="journal article" date="2020" name="Appl. Environ. Microbiol.">
        <title>Genomic Characteristics of a Novel Species of Ammonia-Oxidizing Archaea from the Jiulong River Estuary.</title>
        <authorList>
            <person name="Zou D."/>
            <person name="Wan R."/>
            <person name="Han L."/>
            <person name="Xu M.N."/>
            <person name="Liu Y."/>
            <person name="Liu H."/>
            <person name="Kao S.J."/>
            <person name="Li M."/>
        </authorList>
    </citation>
    <scope>NUCLEOTIDE SEQUENCE [LARGE SCALE GENOMIC DNA]</scope>
    <source>
        <strain evidence="1">W1bin1</strain>
    </source>
</reference>
<protein>
    <submittedName>
        <fullName evidence="1">Thiamine-phosphate kinase</fullName>
        <ecNumber evidence="1">2.7.4.16</ecNumber>
    </submittedName>
</protein>
<sequence>MKKLDESEIIKKFQSVFGEKDFVSEDVESFSVGKTRVIVKVDTLVESTDIPPQMSLKDAARKSIVASVSDFASKGVKPEFGIISFNLPATISEREISEIAQGVKRASHEFGVKILGGDTIKILGGDTNQGKELVFHVCLFGSAKKIPKRKGAKPGDLIFASGPFGLTGAGLQILLKKIKAKDGFAKAAIKSVLRPSPRLKFGLKASSYFTSSMDSSDGLSATLNEMARQSKCKFVVENIPFKKGVEQFAKSYKKSFDSLVFHTGEEYEIVFTVPAKYKSKINSIAKTTKTPILEIGKVIKGTGVFVQKDKLVKLKDLGYHHFK</sequence>
<organism evidence="1 2">
    <name type="scientific">Candidatus Nitrosomaritimum aestuariumsis</name>
    <dbReference type="NCBI Taxonomy" id="3342354"/>
    <lineage>
        <taxon>Archaea</taxon>
        <taxon>Nitrososphaerota</taxon>
        <taxon>Nitrososphaeria</taxon>
        <taxon>Nitrosopumilales</taxon>
        <taxon>Nitrosopumilaceae</taxon>
        <taxon>Candidatus Nitrosomaritimum</taxon>
    </lineage>
</organism>
<keyword evidence="1" id="KW-0418">Kinase</keyword>
<name>A0AC60W0E0_9ARCH</name>
<evidence type="ECO:0000313" key="1">
    <source>
        <dbReference type="EMBL" id="MBA4453190.1"/>
    </source>
</evidence>
<accession>A0AC60W0E0</accession>
<dbReference type="Proteomes" id="UP000559653">
    <property type="component" value="Unassembled WGS sequence"/>
</dbReference>
<dbReference type="EMBL" id="JACEMZ010000087">
    <property type="protein sequence ID" value="MBA4453190.1"/>
    <property type="molecule type" value="Genomic_DNA"/>
</dbReference>